<reference evidence="3 4" key="1">
    <citation type="submission" date="2024-05" db="EMBL/GenBank/DDBJ databases">
        <title>Roseateles sp. 2.12 16S ribosomal RNA gene Genome sequencing and assembly.</title>
        <authorList>
            <person name="Woo H."/>
        </authorList>
    </citation>
    <scope>NUCLEOTIDE SEQUENCE [LARGE SCALE GENOMIC DNA]</scope>
    <source>
        <strain evidence="3 4">2.12</strain>
    </source>
</reference>
<keyword evidence="4" id="KW-1185">Reference proteome</keyword>
<dbReference type="RefSeq" id="WP_347609912.1">
    <property type="nucleotide sequence ID" value="NZ_JBDPZC010000005.1"/>
</dbReference>
<gene>
    <name evidence="3" type="ORF">ABDJ40_11820</name>
</gene>
<proteinExistence type="predicted"/>
<feature type="region of interest" description="Disordered" evidence="1">
    <location>
        <begin position="251"/>
        <end position="275"/>
    </location>
</feature>
<evidence type="ECO:0000256" key="1">
    <source>
        <dbReference type="SAM" id="MobiDB-lite"/>
    </source>
</evidence>
<keyword evidence="3" id="KW-0238">DNA-binding</keyword>
<dbReference type="GO" id="GO:0003677">
    <property type="term" value="F:DNA binding"/>
    <property type="evidence" value="ECO:0007669"/>
    <property type="project" value="UniProtKB-KW"/>
</dbReference>
<protein>
    <submittedName>
        <fullName evidence="3">DNA-binding domain-containing protein</fullName>
    </submittedName>
</protein>
<feature type="domain" description="Putative DNA-binding" evidence="2">
    <location>
        <begin position="7"/>
        <end position="103"/>
    </location>
</feature>
<dbReference type="InterPro" id="IPR018640">
    <property type="entry name" value="DUF2063"/>
</dbReference>
<evidence type="ECO:0000259" key="2">
    <source>
        <dbReference type="Pfam" id="PF09836"/>
    </source>
</evidence>
<evidence type="ECO:0000313" key="4">
    <source>
        <dbReference type="Proteomes" id="UP001462640"/>
    </source>
</evidence>
<dbReference type="Proteomes" id="UP001462640">
    <property type="component" value="Unassembled WGS sequence"/>
</dbReference>
<dbReference type="EMBL" id="JBDPZC010000005">
    <property type="protein sequence ID" value="MEO3713452.1"/>
    <property type="molecule type" value="Genomic_DNA"/>
</dbReference>
<feature type="compositionally biased region" description="Basic and acidic residues" evidence="1">
    <location>
        <begin position="252"/>
        <end position="268"/>
    </location>
</feature>
<organism evidence="3 4">
    <name type="scientific">Roseateles flavus</name>
    <dbReference type="NCBI Taxonomy" id="3149041"/>
    <lineage>
        <taxon>Bacteria</taxon>
        <taxon>Pseudomonadati</taxon>
        <taxon>Pseudomonadota</taxon>
        <taxon>Betaproteobacteria</taxon>
        <taxon>Burkholderiales</taxon>
        <taxon>Sphaerotilaceae</taxon>
        <taxon>Roseateles</taxon>
    </lineage>
</organism>
<evidence type="ECO:0000313" key="3">
    <source>
        <dbReference type="EMBL" id="MEO3713452.1"/>
    </source>
</evidence>
<dbReference type="Pfam" id="PF09836">
    <property type="entry name" value="DUF2063"/>
    <property type="match status" value="1"/>
</dbReference>
<name>A0ABV0GEI7_9BURK</name>
<comment type="caution">
    <text evidence="3">The sequence shown here is derived from an EMBL/GenBank/DDBJ whole genome shotgun (WGS) entry which is preliminary data.</text>
</comment>
<accession>A0ABV0GEI7</accession>
<sequence>MPSDIERQAALLKAILQGDSGSLAALGLRGVLPGEAQAAVQEGLLAYRGNVIALSERALAGAFPHLAALLGRQFGSLAWAFWKASPPTCGDLGEWGAALPDFLRRTADDALADLATLEWALHQAERAPDAVLDAPSLALLQGEPQALRLALRPGLALLSLSDEALSLLAPHRAWLHPPRQGAPAVLAWRKDWRGRATQLQAAEAAFMRSALAGDSLETALAASVQADDEGVDFTAFLQQALREQWLMAVRPLEAEGGKEENNDEHPDEASAPPAG</sequence>